<evidence type="ECO:0000313" key="2">
    <source>
        <dbReference type="EMBL" id="KTB40702.1"/>
    </source>
</evidence>
<dbReference type="EMBL" id="LATX01001557">
    <property type="protein sequence ID" value="KTB40702.1"/>
    <property type="molecule type" value="Genomic_DNA"/>
</dbReference>
<comment type="caution">
    <text evidence="2">The sequence shown here is derived from an EMBL/GenBank/DDBJ whole genome shotgun (WGS) entry which is preliminary data.</text>
</comment>
<organism evidence="2 3">
    <name type="scientific">Moniliophthora roreri</name>
    <name type="common">Frosty pod rot fungus</name>
    <name type="synonym">Monilia roreri</name>
    <dbReference type="NCBI Taxonomy" id="221103"/>
    <lineage>
        <taxon>Eukaryota</taxon>
        <taxon>Fungi</taxon>
        <taxon>Dikarya</taxon>
        <taxon>Basidiomycota</taxon>
        <taxon>Agaricomycotina</taxon>
        <taxon>Agaricomycetes</taxon>
        <taxon>Agaricomycetidae</taxon>
        <taxon>Agaricales</taxon>
        <taxon>Marasmiineae</taxon>
        <taxon>Marasmiaceae</taxon>
        <taxon>Moniliophthora</taxon>
    </lineage>
</organism>
<name>A0A0W0FWY8_MONRR</name>
<dbReference type="AlphaFoldDB" id="A0A0W0FWY8"/>
<proteinExistence type="predicted"/>
<dbReference type="Proteomes" id="UP000054988">
    <property type="component" value="Unassembled WGS sequence"/>
</dbReference>
<reference evidence="2 3" key="1">
    <citation type="submission" date="2015-12" db="EMBL/GenBank/DDBJ databases">
        <title>Draft genome sequence of Moniliophthora roreri, the causal agent of frosty pod rot of cacao.</title>
        <authorList>
            <person name="Aime M.C."/>
            <person name="Diaz-Valderrama J.R."/>
            <person name="Kijpornyongpan T."/>
            <person name="Phillips-Mora W."/>
        </authorList>
    </citation>
    <scope>NUCLEOTIDE SEQUENCE [LARGE SCALE GENOMIC DNA]</scope>
    <source>
        <strain evidence="2 3">MCA 2952</strain>
    </source>
</reference>
<sequence>MPDDFLETVKEMFELKEGEEHDFAWKTCNEKVKAPWHDLHTLEHAKEAFANCRPMLQSTQQTKKVYLDVINRKAAVKTEKKKEKDKPKEFSYNQEFQTTKQKLFCQKHSKPGLDLSNPGTVFCYVKTAGPYVGHYKCITPRVLGLWARLVHDGKADCDFIQPPNDSNFNYLNDSAQSSVNPPTHGHHQQSSTNVHVHLDEGFVQELQGDSPQKSKPVLKRKCSSSLDKEDKVVIIGEGGKENPHHQTSRFENMHTDEILSIVDAKYLELAYCQYRQKLVAEGIVYGTSIYNFDRSFFELHYDERANRQRHEPLGNISTKTN</sequence>
<protein>
    <submittedName>
        <fullName evidence="2">Uncharacterized protein</fullName>
    </submittedName>
</protein>
<feature type="region of interest" description="Disordered" evidence="1">
    <location>
        <begin position="171"/>
        <end position="192"/>
    </location>
</feature>
<gene>
    <name evidence="2" type="ORF">WG66_6720</name>
</gene>
<accession>A0A0W0FWY8</accession>
<evidence type="ECO:0000313" key="3">
    <source>
        <dbReference type="Proteomes" id="UP000054988"/>
    </source>
</evidence>
<evidence type="ECO:0000256" key="1">
    <source>
        <dbReference type="SAM" id="MobiDB-lite"/>
    </source>
</evidence>
<feature type="compositionally biased region" description="Polar residues" evidence="1">
    <location>
        <begin position="171"/>
        <end position="181"/>
    </location>
</feature>